<dbReference type="STRING" id="109232.RMONA_00185"/>
<name>A0A0B7J4U1_9RICK</name>
<dbReference type="KEGG" id="rmc:RMONA_05850"/>
<accession>A0A0B7J4U1</accession>
<evidence type="ECO:0000259" key="1">
    <source>
        <dbReference type="Pfam" id="PF13612"/>
    </source>
</evidence>
<protein>
    <recommendedName>
        <fullName evidence="1">Transposase DDE domain-containing protein</fullName>
    </recommendedName>
</protein>
<proteinExistence type="predicted"/>
<sequence>MFTKLYKQGLIKITGIRKDMKNYLLPLLDKILLRKRFIIETIFGYIKENFNCTSYDLI</sequence>
<dbReference type="EMBL" id="LN794217">
    <property type="protein sequence ID" value="CEO17011.1"/>
    <property type="molecule type" value="Genomic_DNA"/>
</dbReference>
<gene>
    <name evidence="2" type="ORF">RMONA_00185</name>
    <name evidence="3" type="ORF">RMONA_00895</name>
    <name evidence="4" type="ORF">RMONA_02335</name>
    <name evidence="5" type="ORF">RMONA_03065</name>
    <name evidence="6" type="ORF">RMONA_04570</name>
    <name evidence="7" type="ORF">RMONA_05850</name>
    <name evidence="8" type="ORF">RMONA_06520</name>
    <name evidence="9" type="ORF">RMONA_06720</name>
    <name evidence="10" type="ORF">RMONA_06965</name>
    <name evidence="11" type="ORF">RMONA_07900</name>
</gene>
<dbReference type="InterPro" id="IPR025668">
    <property type="entry name" value="Tnp_DDE_dom"/>
</dbReference>
<dbReference type="EMBL" id="LN794217">
    <property type="protein sequence ID" value="CEO17700.1"/>
    <property type="molecule type" value="Genomic_DNA"/>
</dbReference>
<dbReference type="HOGENOM" id="CLU_2976422_0_0_5"/>
<dbReference type="KEGG" id="rmc:RMONA_06965"/>
<evidence type="ECO:0000313" key="6">
    <source>
        <dbReference type="EMBL" id="CEO17299.1"/>
    </source>
</evidence>
<dbReference type="EMBL" id="LN794217">
    <property type="protein sequence ID" value="CEO16465.1"/>
    <property type="molecule type" value="Genomic_DNA"/>
</dbReference>
<evidence type="ECO:0000313" key="3">
    <source>
        <dbReference type="EMBL" id="CEO16601.1"/>
    </source>
</evidence>
<evidence type="ECO:0000313" key="4">
    <source>
        <dbReference type="EMBL" id="CEO16874.1"/>
    </source>
</evidence>
<dbReference type="EMBL" id="LN794217">
    <property type="protein sequence ID" value="CEO17746.1"/>
    <property type="molecule type" value="Genomic_DNA"/>
</dbReference>
<reference evidence="12" key="2">
    <citation type="submission" date="2015-01" db="EMBL/GenBank/DDBJ databases">
        <authorList>
            <person name="Felsheim R."/>
        </authorList>
    </citation>
    <scope>NUCLEOTIDE SEQUENCE [LARGE SCALE GENOMIC DNA]</scope>
    <source>
        <strain evidence="12">IrR/Munich</strain>
    </source>
</reference>
<evidence type="ECO:0000313" key="5">
    <source>
        <dbReference type="EMBL" id="CEO17011.1"/>
    </source>
</evidence>
<evidence type="ECO:0000313" key="10">
    <source>
        <dbReference type="EMBL" id="CEO17746.1"/>
    </source>
</evidence>
<dbReference type="EMBL" id="LN794217">
    <property type="protein sequence ID" value="CEO17535.1"/>
    <property type="molecule type" value="Genomic_DNA"/>
</dbReference>
<dbReference type="RefSeq" id="WP_242402797.1">
    <property type="nucleotide sequence ID" value="NZ_LN794217.1"/>
</dbReference>
<dbReference type="Pfam" id="PF13612">
    <property type="entry name" value="DDE_Tnp_1_3"/>
    <property type="match status" value="1"/>
</dbReference>
<evidence type="ECO:0000313" key="7">
    <source>
        <dbReference type="EMBL" id="CEO17535.1"/>
    </source>
</evidence>
<evidence type="ECO:0000313" key="2">
    <source>
        <dbReference type="EMBL" id="CEO16465.1"/>
    </source>
</evidence>
<dbReference type="KEGG" id="rmc:RMONA_00185"/>
<keyword evidence="12" id="KW-1185">Reference proteome</keyword>
<dbReference type="EMBL" id="LN794217">
    <property type="protein sequence ID" value="CEO16601.1"/>
    <property type="molecule type" value="Genomic_DNA"/>
</dbReference>
<dbReference type="KEGG" id="rmc:RMONA_00895"/>
<evidence type="ECO:0000313" key="12">
    <source>
        <dbReference type="Proteomes" id="UP000018149"/>
    </source>
</evidence>
<dbReference type="Proteomes" id="UP000018149">
    <property type="component" value="Chromosome I"/>
</dbReference>
<dbReference type="EMBL" id="LN794217">
    <property type="protein sequence ID" value="CEO17299.1"/>
    <property type="molecule type" value="Genomic_DNA"/>
</dbReference>
<dbReference type="EMBL" id="LN794217">
    <property type="protein sequence ID" value="CEO16874.1"/>
    <property type="molecule type" value="Genomic_DNA"/>
</dbReference>
<dbReference type="KEGG" id="rmc:RMONA_02335"/>
<dbReference type="KEGG" id="rmc:RMONA_06520"/>
<dbReference type="AlphaFoldDB" id="A0A0B7J4U1"/>
<feature type="domain" description="Transposase DDE" evidence="1">
    <location>
        <begin position="2"/>
        <end position="49"/>
    </location>
</feature>
<reference evidence="6 12" key="1">
    <citation type="submission" date="2015-01" db="EMBL/GenBank/DDBJ databases">
        <title>Draft genome sequence of Rickettsia monacensis strain IrR/Munich.</title>
        <authorList>
            <person name="Felsheim R.F."/>
            <person name="Johnson S.L."/>
            <person name="Kurtti T.J."/>
            <person name="Munderloh U.G."/>
        </authorList>
    </citation>
    <scope>NUCLEOTIDE SEQUENCE [LARGE SCALE GENOMIC DNA]</scope>
    <source>
        <strain evidence="6 12">IrR/Munich</strain>
    </source>
</reference>
<dbReference type="KEGG" id="rmc:RMONA_06720"/>
<evidence type="ECO:0000313" key="8">
    <source>
        <dbReference type="EMBL" id="CEO17660.1"/>
    </source>
</evidence>
<dbReference type="KEGG" id="rmc:RMONA_07900"/>
<evidence type="ECO:0000313" key="9">
    <source>
        <dbReference type="EMBL" id="CEO17700.1"/>
    </source>
</evidence>
<dbReference type="EMBL" id="LN794217">
    <property type="protein sequence ID" value="CEO17660.1"/>
    <property type="molecule type" value="Genomic_DNA"/>
</dbReference>
<dbReference type="KEGG" id="rmc:RMONA_03065"/>
<organism evidence="6 12">
    <name type="scientific">Rickettsia monacensis</name>
    <dbReference type="NCBI Taxonomy" id="109232"/>
    <lineage>
        <taxon>Bacteria</taxon>
        <taxon>Pseudomonadati</taxon>
        <taxon>Pseudomonadota</taxon>
        <taxon>Alphaproteobacteria</taxon>
        <taxon>Rickettsiales</taxon>
        <taxon>Rickettsiaceae</taxon>
        <taxon>Rickettsieae</taxon>
        <taxon>Rickettsia</taxon>
        <taxon>spotted fever group</taxon>
    </lineage>
</organism>
<dbReference type="EMBL" id="LN794217">
    <property type="protein sequence ID" value="CEO17931.1"/>
    <property type="molecule type" value="Genomic_DNA"/>
</dbReference>
<evidence type="ECO:0000313" key="11">
    <source>
        <dbReference type="EMBL" id="CEO17931.1"/>
    </source>
</evidence>
<dbReference type="KEGG" id="rmc:RMONA_04570"/>